<evidence type="ECO:0000313" key="1">
    <source>
        <dbReference type="EMBL" id="CAE4595180.1"/>
    </source>
</evidence>
<organism evidence="1">
    <name type="scientific">Ditylum brightwellii</name>
    <dbReference type="NCBI Taxonomy" id="49249"/>
    <lineage>
        <taxon>Eukaryota</taxon>
        <taxon>Sar</taxon>
        <taxon>Stramenopiles</taxon>
        <taxon>Ochrophyta</taxon>
        <taxon>Bacillariophyta</taxon>
        <taxon>Mediophyceae</taxon>
        <taxon>Lithodesmiophycidae</taxon>
        <taxon>Lithodesmiales</taxon>
        <taxon>Lithodesmiaceae</taxon>
        <taxon>Ditylum</taxon>
    </lineage>
</organism>
<name>A0A7S4VFR7_9STRA</name>
<proteinExistence type="predicted"/>
<dbReference type="EMBL" id="HBNS01010648">
    <property type="protein sequence ID" value="CAE4595180.1"/>
    <property type="molecule type" value="Transcribed_RNA"/>
</dbReference>
<gene>
    <name evidence="1" type="ORF">DBRI00130_LOCUS8594</name>
</gene>
<accession>A0A7S4VFR7</accession>
<reference evidence="1" key="1">
    <citation type="submission" date="2021-01" db="EMBL/GenBank/DDBJ databases">
        <authorList>
            <person name="Corre E."/>
            <person name="Pelletier E."/>
            <person name="Niang G."/>
            <person name="Scheremetjew M."/>
            <person name="Finn R."/>
            <person name="Kale V."/>
            <person name="Holt S."/>
            <person name="Cochrane G."/>
            <person name="Meng A."/>
            <person name="Brown T."/>
            <person name="Cohen L."/>
        </authorList>
    </citation>
    <scope>NUCLEOTIDE SEQUENCE</scope>
    <source>
        <strain evidence="1">GSO104</strain>
    </source>
</reference>
<dbReference type="AlphaFoldDB" id="A0A7S4VFR7"/>
<sequence length="237" mass="26256">MTRCWETNSSICLTRKTMEDAVWMLAQIMPIALHQLAEVAKAIVLSHGLKSIGEFEEYMTLNKAINVSEDASEKVSGRESKPYKIAVLYQEESNPKYYGTGTVSSNKEEEIALTTTTISTSPTTTHGEIYASSTMSSSTTQKGEMDLFETIPSFQSLDTTDADARLATQLQAEGDMAGVKWGADIAARLEVGKNARYKRRKSKRKRYTKSLLTDEENNGGCRVDVGTDLKLSLPFNR</sequence>
<protein>
    <submittedName>
        <fullName evidence="1">Uncharacterized protein</fullName>
    </submittedName>
</protein>